<dbReference type="InterPro" id="IPR039426">
    <property type="entry name" value="TonB-dep_rcpt-like"/>
</dbReference>
<dbReference type="RefSeq" id="WP_183589840.1">
    <property type="nucleotide sequence ID" value="NZ_JACHCA010000022.1"/>
</dbReference>
<reference evidence="16 17" key="1">
    <citation type="submission" date="2020-08" db="EMBL/GenBank/DDBJ databases">
        <title>Genomic Encyclopedia of Type Strains, Phase IV (KMG-V): Genome sequencing to study the core and pangenomes of soil and plant-associated prokaryotes.</title>
        <authorList>
            <person name="Whitman W."/>
        </authorList>
    </citation>
    <scope>NUCLEOTIDE SEQUENCE [LARGE SCALE GENOMIC DNA]</scope>
    <source>
        <strain evidence="16 17">MP601</strain>
    </source>
</reference>
<evidence type="ECO:0000256" key="5">
    <source>
        <dbReference type="ARBA" id="ARBA00022692"/>
    </source>
</evidence>
<feature type="signal peptide" evidence="13">
    <location>
        <begin position="1"/>
        <end position="21"/>
    </location>
</feature>
<accession>A0A841JNY4</accession>
<evidence type="ECO:0000256" key="9">
    <source>
        <dbReference type="ARBA" id="ARBA00023136"/>
    </source>
</evidence>
<keyword evidence="5 11" id="KW-0812">Transmembrane</keyword>
<evidence type="ECO:0000256" key="8">
    <source>
        <dbReference type="ARBA" id="ARBA00023077"/>
    </source>
</evidence>
<evidence type="ECO:0000256" key="10">
    <source>
        <dbReference type="ARBA" id="ARBA00023237"/>
    </source>
</evidence>
<keyword evidence="13" id="KW-0732">Signal</keyword>
<dbReference type="SUPFAM" id="SSF56935">
    <property type="entry name" value="Porins"/>
    <property type="match status" value="1"/>
</dbReference>
<comment type="similarity">
    <text evidence="11 12">Belongs to the TonB-dependent receptor family.</text>
</comment>
<dbReference type="InterPro" id="IPR000531">
    <property type="entry name" value="Beta-barrel_TonB"/>
</dbReference>
<evidence type="ECO:0000256" key="11">
    <source>
        <dbReference type="PROSITE-ProRule" id="PRU01360"/>
    </source>
</evidence>
<dbReference type="AlphaFoldDB" id="A0A841JNY4"/>
<evidence type="ECO:0000256" key="4">
    <source>
        <dbReference type="ARBA" id="ARBA00022496"/>
    </source>
</evidence>
<dbReference type="NCBIfam" id="TIGR04056">
    <property type="entry name" value="OMP_RagA_SusC"/>
    <property type="match status" value="1"/>
</dbReference>
<dbReference type="EMBL" id="JACHCA010000022">
    <property type="protein sequence ID" value="MBB6131316.1"/>
    <property type="molecule type" value="Genomic_DNA"/>
</dbReference>
<feature type="chain" id="PRO_5032786165" evidence="13">
    <location>
        <begin position="22"/>
        <end position="1041"/>
    </location>
</feature>
<evidence type="ECO:0000256" key="6">
    <source>
        <dbReference type="ARBA" id="ARBA00023004"/>
    </source>
</evidence>
<gene>
    <name evidence="16" type="ORF">HDF22_005467</name>
</gene>
<evidence type="ECO:0000256" key="13">
    <source>
        <dbReference type="SAM" id="SignalP"/>
    </source>
</evidence>
<proteinExistence type="inferred from homology"/>
<keyword evidence="7" id="KW-0406">Ion transport</keyword>
<evidence type="ECO:0000259" key="15">
    <source>
        <dbReference type="Pfam" id="PF07715"/>
    </source>
</evidence>
<evidence type="ECO:0000256" key="7">
    <source>
        <dbReference type="ARBA" id="ARBA00023065"/>
    </source>
</evidence>
<dbReference type="InterPro" id="IPR012910">
    <property type="entry name" value="Plug_dom"/>
</dbReference>
<feature type="domain" description="TonB-dependent receptor plug" evidence="15">
    <location>
        <begin position="117"/>
        <end position="245"/>
    </location>
</feature>
<evidence type="ECO:0000313" key="16">
    <source>
        <dbReference type="EMBL" id="MBB6131316.1"/>
    </source>
</evidence>
<dbReference type="PROSITE" id="PS52016">
    <property type="entry name" value="TONB_DEPENDENT_REC_3"/>
    <property type="match status" value="1"/>
</dbReference>
<comment type="caution">
    <text evidence="16">The sequence shown here is derived from an EMBL/GenBank/DDBJ whole genome shotgun (WGS) entry which is preliminary data.</text>
</comment>
<dbReference type="Pfam" id="PF07715">
    <property type="entry name" value="Plug"/>
    <property type="match status" value="1"/>
</dbReference>
<evidence type="ECO:0000256" key="2">
    <source>
        <dbReference type="ARBA" id="ARBA00022448"/>
    </source>
</evidence>
<dbReference type="Proteomes" id="UP000548326">
    <property type="component" value="Unassembled WGS sequence"/>
</dbReference>
<dbReference type="GO" id="GO:0009279">
    <property type="term" value="C:cell outer membrane"/>
    <property type="evidence" value="ECO:0007669"/>
    <property type="project" value="UniProtKB-SubCell"/>
</dbReference>
<dbReference type="Pfam" id="PF13715">
    <property type="entry name" value="CarbopepD_reg_2"/>
    <property type="match status" value="1"/>
</dbReference>
<keyword evidence="4" id="KW-0410">Iron transport</keyword>
<dbReference type="Gene3D" id="2.60.40.1120">
    <property type="entry name" value="Carboxypeptidase-like, regulatory domain"/>
    <property type="match status" value="1"/>
</dbReference>
<keyword evidence="6" id="KW-0408">Iron</keyword>
<dbReference type="InterPro" id="IPR036942">
    <property type="entry name" value="Beta-barrel_TonB_sf"/>
</dbReference>
<dbReference type="Gene3D" id="2.170.130.10">
    <property type="entry name" value="TonB-dependent receptor, plug domain"/>
    <property type="match status" value="1"/>
</dbReference>
<dbReference type="InterPro" id="IPR023996">
    <property type="entry name" value="TonB-dep_OMP_SusC/RagA"/>
</dbReference>
<keyword evidence="10 11" id="KW-0998">Cell outer membrane</keyword>
<name>A0A841JNY4_9SPHI</name>
<sequence length="1041" mass="112119">MKKSLLFFFLVLCCCALKTMAQVQTITGKITSADDGNPLPGVSVRIKGTNTGTQSDSKGAYSIAASPGQVLVYSFIGMKAQERTAGTATVVNIAMQSDATMLKEVPITVGFGVKADKRYSTSPVQTVKGEAIQQTQRENFINALQGRVAGATVTSTSGNPGASSSIVLRGLNSIGGSNAPLFVIDGIRVSNDAVDQSSLASNGDNRREDFTNRIADINPDDIESVTVLKGADAAAVYGSSASGGAIVITTRKGHAGPGTVTYDNDFGFATAFRFPKIQDVFGVGQNGSTNGTVRTLFGPAYAPGTKTYNNLQDIMQTGHTTINNLALEGGNEITTYRLSASIRNTTGVLPVAYNDKISLRFSGTSKISSKLTSSASFNYFNIDNRKLNKGNSGTYIDALAWPTNDDVRNYLNPDGTRRLVLPASAGNVVSDGLIDFDNPLWDAHNNISRDKTNRMIGNIDLSFDAASWLNLRALAGIDYAATAGNNFVSQYSSSYQNSPLNSFASTSGISTGGIIDNYNDGNLQINGSFFATGKKQFGDFKTTLAVGAEAISNSDEINGYYGEKFIQPDFNNINNTTPTTQRSSDYVKKVRYLSGIARLGLVYKEILTLNATAREEYSSKLSGTQQDHYFYPSVGLGFIFTELPGLKDSPILSFGKIRASYAEVGKDPAAPYKIRSTLLQQTTTGGGFAYDVTGNNPNLRPERDKELDLGAEFQFFNGRLGADISYYQVKATNQIFNPRISYASGYVLEYINGGEVKNHGFEVSLTGAPVKSKDFNWDVLLNFTAARGKVVSLGGLPEYYNSDTWIYSNVRSSIFPGSSTTNIAAFGYARNNAGKVLIDPTSGIPISNVTFGVAGDRQPKFSIGLGNHFTFKDFDLNFLFDIRKGGDVFNGNELFMTRYGLSVRTLNRMTPIVVPGVLKDGNENSANPTVNNIQVTPNTQNNYYANAIDADFIEHNINWVRLKDITLSYKLPQSLLKRQNVFKSASVFVTATDVFMITNYSGADPDVNGTNSSTLGTGAAGFDYGTVPTPRVISLGLRVKL</sequence>
<evidence type="ECO:0000256" key="3">
    <source>
        <dbReference type="ARBA" id="ARBA00022452"/>
    </source>
</evidence>
<evidence type="ECO:0000256" key="12">
    <source>
        <dbReference type="RuleBase" id="RU003357"/>
    </source>
</evidence>
<dbReference type="PANTHER" id="PTHR32552">
    <property type="entry name" value="FERRICHROME IRON RECEPTOR-RELATED"/>
    <property type="match status" value="1"/>
</dbReference>
<dbReference type="Pfam" id="PF00593">
    <property type="entry name" value="TonB_dep_Rec_b-barrel"/>
    <property type="match status" value="1"/>
</dbReference>
<dbReference type="InterPro" id="IPR037066">
    <property type="entry name" value="Plug_dom_sf"/>
</dbReference>
<keyword evidence="3 11" id="KW-1134">Transmembrane beta strand</keyword>
<keyword evidence="8 12" id="KW-0798">TonB box</keyword>
<keyword evidence="2 11" id="KW-0813">Transport</keyword>
<protein>
    <submittedName>
        <fullName evidence="16">TonB-linked SusC/RagA family outer membrane protein</fullName>
    </submittedName>
</protein>
<keyword evidence="9 11" id="KW-0472">Membrane</keyword>
<dbReference type="SUPFAM" id="SSF49464">
    <property type="entry name" value="Carboxypeptidase regulatory domain-like"/>
    <property type="match status" value="1"/>
</dbReference>
<dbReference type="InterPro" id="IPR008969">
    <property type="entry name" value="CarboxyPept-like_regulatory"/>
</dbReference>
<evidence type="ECO:0000313" key="17">
    <source>
        <dbReference type="Proteomes" id="UP000548326"/>
    </source>
</evidence>
<dbReference type="Gene3D" id="2.40.170.20">
    <property type="entry name" value="TonB-dependent receptor, beta-barrel domain"/>
    <property type="match status" value="1"/>
</dbReference>
<organism evidence="16 17">
    <name type="scientific">Mucilaginibacter lappiensis</name>
    <dbReference type="NCBI Taxonomy" id="354630"/>
    <lineage>
        <taxon>Bacteria</taxon>
        <taxon>Pseudomonadati</taxon>
        <taxon>Bacteroidota</taxon>
        <taxon>Sphingobacteriia</taxon>
        <taxon>Sphingobacteriales</taxon>
        <taxon>Sphingobacteriaceae</taxon>
        <taxon>Mucilaginibacter</taxon>
    </lineage>
</organism>
<feature type="domain" description="TonB-dependent receptor-like beta-barrel" evidence="14">
    <location>
        <begin position="405"/>
        <end position="787"/>
    </location>
</feature>
<dbReference type="GO" id="GO:0006826">
    <property type="term" value="P:iron ion transport"/>
    <property type="evidence" value="ECO:0007669"/>
    <property type="project" value="UniProtKB-KW"/>
</dbReference>
<comment type="subcellular location">
    <subcellularLocation>
        <location evidence="1 11">Cell outer membrane</location>
        <topology evidence="1 11">Multi-pass membrane protein</topology>
    </subcellularLocation>
</comment>
<dbReference type="PANTHER" id="PTHR32552:SF81">
    <property type="entry name" value="TONB-DEPENDENT OUTER MEMBRANE RECEPTOR"/>
    <property type="match status" value="1"/>
</dbReference>
<evidence type="ECO:0000256" key="1">
    <source>
        <dbReference type="ARBA" id="ARBA00004571"/>
    </source>
</evidence>
<evidence type="ECO:0000259" key="14">
    <source>
        <dbReference type="Pfam" id="PF00593"/>
    </source>
</evidence>